<evidence type="ECO:0000313" key="7">
    <source>
        <dbReference type="EMBL" id="GAA1108565.1"/>
    </source>
</evidence>
<feature type="transmembrane region" description="Helical" evidence="5">
    <location>
        <begin position="209"/>
        <end position="231"/>
    </location>
</feature>
<feature type="transmembrane region" description="Helical" evidence="5">
    <location>
        <begin position="275"/>
        <end position="293"/>
    </location>
</feature>
<feature type="transmembrane region" description="Helical" evidence="5">
    <location>
        <begin position="364"/>
        <end position="384"/>
    </location>
</feature>
<feature type="transmembrane region" description="Helical" evidence="5">
    <location>
        <begin position="132"/>
        <end position="154"/>
    </location>
</feature>
<dbReference type="RefSeq" id="WP_343995727.1">
    <property type="nucleotide sequence ID" value="NZ_BAAALG010000011.1"/>
</dbReference>
<gene>
    <name evidence="7" type="ORF">GCM10009668_31020</name>
</gene>
<feature type="transmembrane region" description="Helical" evidence="5">
    <location>
        <begin position="100"/>
        <end position="120"/>
    </location>
</feature>
<feature type="transmembrane region" description="Helical" evidence="5">
    <location>
        <begin position="243"/>
        <end position="263"/>
    </location>
</feature>
<keyword evidence="2 5" id="KW-0812">Transmembrane</keyword>
<organism evidence="7 8">
    <name type="scientific">Nocardioides dubius</name>
    <dbReference type="NCBI Taxonomy" id="317019"/>
    <lineage>
        <taxon>Bacteria</taxon>
        <taxon>Bacillati</taxon>
        <taxon>Actinomycetota</taxon>
        <taxon>Actinomycetes</taxon>
        <taxon>Propionibacteriales</taxon>
        <taxon>Nocardioidaceae</taxon>
        <taxon>Nocardioides</taxon>
    </lineage>
</organism>
<feature type="transmembrane region" description="Helical" evidence="5">
    <location>
        <begin position="75"/>
        <end position="94"/>
    </location>
</feature>
<name>A0ABN1TZI0_9ACTN</name>
<reference evidence="7 8" key="1">
    <citation type="journal article" date="2019" name="Int. J. Syst. Evol. Microbiol.">
        <title>The Global Catalogue of Microorganisms (GCM) 10K type strain sequencing project: providing services to taxonomists for standard genome sequencing and annotation.</title>
        <authorList>
            <consortium name="The Broad Institute Genomics Platform"/>
            <consortium name="The Broad Institute Genome Sequencing Center for Infectious Disease"/>
            <person name="Wu L."/>
            <person name="Ma J."/>
        </authorList>
    </citation>
    <scope>NUCLEOTIDE SEQUENCE [LARGE SCALE GENOMIC DNA]</scope>
    <source>
        <strain evidence="7 8">JCM 13008</strain>
    </source>
</reference>
<feature type="transmembrane region" description="Helical" evidence="5">
    <location>
        <begin position="160"/>
        <end position="180"/>
    </location>
</feature>
<dbReference type="InterPro" id="IPR020846">
    <property type="entry name" value="MFS_dom"/>
</dbReference>
<comment type="caution">
    <text evidence="7">The sequence shown here is derived from an EMBL/GenBank/DDBJ whole genome shotgun (WGS) entry which is preliminary data.</text>
</comment>
<accession>A0ABN1TZI0</accession>
<dbReference type="PANTHER" id="PTHR23514">
    <property type="entry name" value="BYPASS OF STOP CODON PROTEIN 6"/>
    <property type="match status" value="1"/>
</dbReference>
<dbReference type="SUPFAM" id="SSF103473">
    <property type="entry name" value="MFS general substrate transporter"/>
    <property type="match status" value="1"/>
</dbReference>
<dbReference type="InterPro" id="IPR051788">
    <property type="entry name" value="MFS_Transporter"/>
</dbReference>
<dbReference type="PROSITE" id="PS50850">
    <property type="entry name" value="MFS"/>
    <property type="match status" value="1"/>
</dbReference>
<dbReference type="Gene3D" id="1.20.1250.20">
    <property type="entry name" value="MFS general substrate transporter like domains"/>
    <property type="match status" value="2"/>
</dbReference>
<feature type="domain" description="Major facilitator superfamily (MFS) profile" evidence="6">
    <location>
        <begin position="209"/>
        <end position="414"/>
    </location>
</feature>
<evidence type="ECO:0000256" key="1">
    <source>
        <dbReference type="ARBA" id="ARBA00004651"/>
    </source>
</evidence>
<feature type="transmembrane region" description="Helical" evidence="5">
    <location>
        <begin position="299"/>
        <end position="321"/>
    </location>
</feature>
<feature type="transmembrane region" description="Helical" evidence="5">
    <location>
        <begin position="342"/>
        <end position="358"/>
    </location>
</feature>
<dbReference type="InterPro" id="IPR036259">
    <property type="entry name" value="MFS_trans_sf"/>
</dbReference>
<proteinExistence type="predicted"/>
<evidence type="ECO:0000259" key="6">
    <source>
        <dbReference type="PROSITE" id="PS50850"/>
    </source>
</evidence>
<dbReference type="PANTHER" id="PTHR23514:SF13">
    <property type="entry name" value="INNER MEMBRANE PROTEIN YBJJ"/>
    <property type="match status" value="1"/>
</dbReference>
<dbReference type="Pfam" id="PF07690">
    <property type="entry name" value="MFS_1"/>
    <property type="match status" value="1"/>
</dbReference>
<dbReference type="EMBL" id="BAAALG010000011">
    <property type="protein sequence ID" value="GAA1108565.1"/>
    <property type="molecule type" value="Genomic_DNA"/>
</dbReference>
<evidence type="ECO:0000256" key="3">
    <source>
        <dbReference type="ARBA" id="ARBA00022989"/>
    </source>
</evidence>
<keyword evidence="8" id="KW-1185">Reference proteome</keyword>
<protein>
    <submittedName>
        <fullName evidence="7">MFS transporter</fullName>
    </submittedName>
</protein>
<comment type="subcellular location">
    <subcellularLocation>
        <location evidence="1">Cell membrane</location>
        <topology evidence="1">Multi-pass membrane protein</topology>
    </subcellularLocation>
</comment>
<dbReference type="Proteomes" id="UP001501581">
    <property type="component" value="Unassembled WGS sequence"/>
</dbReference>
<evidence type="ECO:0000256" key="5">
    <source>
        <dbReference type="SAM" id="Phobius"/>
    </source>
</evidence>
<evidence type="ECO:0000313" key="8">
    <source>
        <dbReference type="Proteomes" id="UP001501581"/>
    </source>
</evidence>
<evidence type="ECO:0000256" key="4">
    <source>
        <dbReference type="ARBA" id="ARBA00023136"/>
    </source>
</evidence>
<feature type="transmembrane region" description="Helical" evidence="5">
    <location>
        <begin position="12"/>
        <end position="32"/>
    </location>
</feature>
<evidence type="ECO:0000256" key="2">
    <source>
        <dbReference type="ARBA" id="ARBA00022692"/>
    </source>
</evidence>
<keyword evidence="3 5" id="KW-1133">Transmembrane helix</keyword>
<keyword evidence="4 5" id="KW-0472">Membrane</keyword>
<feature type="transmembrane region" description="Helical" evidence="5">
    <location>
        <begin position="44"/>
        <end position="63"/>
    </location>
</feature>
<dbReference type="InterPro" id="IPR011701">
    <property type="entry name" value="MFS"/>
</dbReference>
<sequence>MSPPTRLVHHRIAVCVAFGVQGAGLITLTTRLPVISERWDLGELKLSVLLLMMILLAGVGSVIAERAAARRPSALLLRCGLIGVALGVAGIVLAPGEGVFVGAMALYGLALGVVDAASNMQAVALEAAYRRPILPSFHGAWTLGGMLGAGFTLATAHLPLAVAAVVAVLIAVAALAPFLARSQERPRPGSADGSADDPADDGPIPWRPIVMVGVAMLIFYLVDTASTTWGATYLDRVFDTPDSLVALATFPYLAASLAARFLGDRVVGRLGAVRVLRTGALVGAAGLLLVVTAPSWPLAVLGFTVTGFGVAVVAPLSFSAAAQIAGGSPARVDAVIGRFNQFNYAGALGGSVLTGVVGSDSLRYGFVVPAVLVLALIPLAKYFAPSPLNVTPALGNRGKATLRSHWARSRRGRG</sequence>